<evidence type="ECO:0000256" key="2">
    <source>
        <dbReference type="ARBA" id="ARBA00023054"/>
    </source>
</evidence>
<organism evidence="5">
    <name type="scientific">Chlorella variabilis</name>
    <name type="common">Green alga</name>
    <dbReference type="NCBI Taxonomy" id="554065"/>
    <lineage>
        <taxon>Eukaryota</taxon>
        <taxon>Viridiplantae</taxon>
        <taxon>Chlorophyta</taxon>
        <taxon>core chlorophytes</taxon>
        <taxon>Trebouxiophyceae</taxon>
        <taxon>Chlorellales</taxon>
        <taxon>Chlorellaceae</taxon>
        <taxon>Chlorella clade</taxon>
        <taxon>Chlorella</taxon>
    </lineage>
</organism>
<keyword evidence="5" id="KW-1185">Reference proteome</keyword>
<dbReference type="Gene3D" id="1.10.287.1060">
    <property type="entry name" value="ESAT-6-like"/>
    <property type="match status" value="1"/>
</dbReference>
<evidence type="ECO:0008006" key="6">
    <source>
        <dbReference type="Google" id="ProtNLM"/>
    </source>
</evidence>
<dbReference type="EMBL" id="GL433839">
    <property type="protein sequence ID" value="EFN57862.1"/>
    <property type="molecule type" value="Genomic_DNA"/>
</dbReference>
<dbReference type="GO" id="GO:0032511">
    <property type="term" value="P:late endosome to vacuole transport via multivesicular body sorting pathway"/>
    <property type="evidence" value="ECO:0007669"/>
    <property type="project" value="TreeGrafter"/>
</dbReference>
<dbReference type="FunCoup" id="E1Z9Z4">
    <property type="interactions" value="2027"/>
</dbReference>
<feature type="region of interest" description="Disordered" evidence="3">
    <location>
        <begin position="42"/>
        <end position="61"/>
    </location>
</feature>
<dbReference type="KEGG" id="cvr:CHLNCDRAFT_51181"/>
<dbReference type="PANTHER" id="PTHR22761:SF12">
    <property type="entry name" value="CHARGED MULTIVESICULAR BODY PROTEIN 5"/>
    <property type="match status" value="1"/>
</dbReference>
<dbReference type="GO" id="GO:0005771">
    <property type="term" value="C:multivesicular body"/>
    <property type="evidence" value="ECO:0007669"/>
    <property type="project" value="TreeGrafter"/>
</dbReference>
<feature type="compositionally biased region" description="Low complexity" evidence="3">
    <location>
        <begin position="200"/>
        <end position="213"/>
    </location>
</feature>
<dbReference type="AlphaFoldDB" id="E1Z9Z4"/>
<dbReference type="STRING" id="554065.E1Z9Z4"/>
<proteinExistence type="inferred from homology"/>
<dbReference type="RefSeq" id="XP_005849964.1">
    <property type="nucleotide sequence ID" value="XM_005849902.1"/>
</dbReference>
<feature type="region of interest" description="Disordered" evidence="3">
    <location>
        <begin position="1"/>
        <end position="21"/>
    </location>
</feature>
<reference evidence="4 5" key="1">
    <citation type="journal article" date="2010" name="Plant Cell">
        <title>The Chlorella variabilis NC64A genome reveals adaptation to photosymbiosis, coevolution with viruses, and cryptic sex.</title>
        <authorList>
            <person name="Blanc G."/>
            <person name="Duncan G."/>
            <person name="Agarkova I."/>
            <person name="Borodovsky M."/>
            <person name="Gurnon J."/>
            <person name="Kuo A."/>
            <person name="Lindquist E."/>
            <person name="Lucas S."/>
            <person name="Pangilinan J."/>
            <person name="Polle J."/>
            <person name="Salamov A."/>
            <person name="Terry A."/>
            <person name="Yamada T."/>
            <person name="Dunigan D.D."/>
            <person name="Grigoriev I.V."/>
            <person name="Claverie J.M."/>
            <person name="Van Etten J.L."/>
        </authorList>
    </citation>
    <scope>NUCLEOTIDE SEQUENCE [LARGE SCALE GENOMIC DNA]</scope>
    <source>
        <strain evidence="4 5">NC64A</strain>
    </source>
</reference>
<dbReference type="InParanoid" id="E1Z9Z4"/>
<keyword evidence="2" id="KW-0175">Coiled coil</keyword>
<evidence type="ECO:0000313" key="4">
    <source>
        <dbReference type="EMBL" id="EFN57862.1"/>
    </source>
</evidence>
<evidence type="ECO:0000256" key="3">
    <source>
        <dbReference type="SAM" id="MobiDB-lite"/>
    </source>
</evidence>
<name>E1Z9Z4_CHLVA</name>
<evidence type="ECO:0000256" key="1">
    <source>
        <dbReference type="ARBA" id="ARBA00006190"/>
    </source>
</evidence>
<dbReference type="Gene3D" id="6.10.250.1710">
    <property type="match status" value="1"/>
</dbReference>
<dbReference type="OMA" id="GVKQMQK"/>
<feature type="region of interest" description="Disordered" evidence="3">
    <location>
        <begin position="195"/>
        <end position="225"/>
    </location>
</feature>
<evidence type="ECO:0000313" key="5">
    <source>
        <dbReference type="Proteomes" id="UP000008141"/>
    </source>
</evidence>
<gene>
    <name evidence="4" type="ORF">CHLNCDRAFT_51181</name>
</gene>
<dbReference type="GO" id="GO:0006900">
    <property type="term" value="P:vesicle budding from membrane"/>
    <property type="evidence" value="ECO:0007669"/>
    <property type="project" value="TreeGrafter"/>
</dbReference>
<dbReference type="OrthoDB" id="3973241at2759"/>
<dbReference type="eggNOG" id="KOG1655">
    <property type="taxonomic scope" value="Eukaryota"/>
</dbReference>
<comment type="similarity">
    <text evidence="1">Belongs to the SNF7 family.</text>
</comment>
<dbReference type="PANTHER" id="PTHR22761">
    <property type="entry name" value="CHARGED MULTIVESICULAR BODY PROTEIN"/>
    <property type="match status" value="1"/>
</dbReference>
<protein>
    <recommendedName>
        <fullName evidence="6">Charged multivesicular body protein 5</fullName>
    </recommendedName>
</protein>
<sequence>MRRLFGSKKPAAPAPTMDEAVDKLNVRGDTLDEKIRKLDEQLAKHRDNIKKTRPGPAQEAAKRRALVVLKQKRLYESQRDQLYNQQFNVEQTTFAMQSMQDTVHTVSAMKAAGKEMKGFMKDNNLKIENIEKLHDEMSDMLDYHQEIQDVMGTAFGVPEDVDEDELMGELDALEDDLAAEGTTSGSVPAYLQDVDLPEVPQGQAAQPAQAQAADEFGLPAIPQRT</sequence>
<dbReference type="InterPro" id="IPR005024">
    <property type="entry name" value="Snf7_fam"/>
</dbReference>
<dbReference type="Proteomes" id="UP000008141">
    <property type="component" value="Unassembled WGS sequence"/>
</dbReference>
<dbReference type="GeneID" id="17357043"/>
<dbReference type="Pfam" id="PF03357">
    <property type="entry name" value="Snf7"/>
    <property type="match status" value="1"/>
</dbReference>
<accession>E1Z9Z4</accession>